<dbReference type="PANTHER" id="PTHR43191:SF2">
    <property type="entry name" value="RRNA METHYLTRANSFERASE 3, MITOCHONDRIAL"/>
    <property type="match status" value="1"/>
</dbReference>
<dbReference type="CDD" id="cd18095">
    <property type="entry name" value="SpoU-like_rRNA-MTase"/>
    <property type="match status" value="1"/>
</dbReference>
<keyword evidence="1" id="KW-0489">Methyltransferase</keyword>
<dbReference type="GO" id="GO:0003723">
    <property type="term" value="F:RNA binding"/>
    <property type="evidence" value="ECO:0007669"/>
    <property type="project" value="InterPro"/>
</dbReference>
<dbReference type="EMBL" id="UINC01031799">
    <property type="protein sequence ID" value="SVB18411.1"/>
    <property type="molecule type" value="Genomic_DNA"/>
</dbReference>
<organism evidence="5">
    <name type="scientific">marine metagenome</name>
    <dbReference type="NCBI Taxonomy" id="408172"/>
    <lineage>
        <taxon>unclassified sequences</taxon>
        <taxon>metagenomes</taxon>
        <taxon>ecological metagenomes</taxon>
    </lineage>
</organism>
<dbReference type="SUPFAM" id="SSF55315">
    <property type="entry name" value="L30e-like"/>
    <property type="match status" value="1"/>
</dbReference>
<feature type="domain" description="tRNA/rRNA methyltransferase SpoU type" evidence="3">
    <location>
        <begin position="78"/>
        <end position="188"/>
    </location>
</feature>
<dbReference type="Gene3D" id="3.30.1330.30">
    <property type="match status" value="1"/>
</dbReference>
<dbReference type="AlphaFoldDB" id="A0A382BY36"/>
<feature type="non-terminal residue" evidence="5">
    <location>
        <position position="189"/>
    </location>
</feature>
<dbReference type="InterPro" id="IPR051259">
    <property type="entry name" value="rRNA_Methyltransferase"/>
</dbReference>
<dbReference type="InterPro" id="IPR029064">
    <property type="entry name" value="Ribosomal_eL30-like_sf"/>
</dbReference>
<feature type="non-terminal residue" evidence="5">
    <location>
        <position position="1"/>
    </location>
</feature>
<protein>
    <recommendedName>
        <fullName evidence="6">tRNA/rRNA methyltransferase SpoU type domain-containing protein</fullName>
    </recommendedName>
</protein>
<reference evidence="5" key="1">
    <citation type="submission" date="2018-05" db="EMBL/GenBank/DDBJ databases">
        <authorList>
            <person name="Lanie J.A."/>
            <person name="Ng W.-L."/>
            <person name="Kazmierczak K.M."/>
            <person name="Andrzejewski T.M."/>
            <person name="Davidsen T.M."/>
            <person name="Wayne K.J."/>
            <person name="Tettelin H."/>
            <person name="Glass J.I."/>
            <person name="Rusch D."/>
            <person name="Podicherti R."/>
            <person name="Tsui H.-C.T."/>
            <person name="Winkler M.E."/>
        </authorList>
    </citation>
    <scope>NUCLEOTIDE SEQUENCE</scope>
</reference>
<dbReference type="InterPro" id="IPR001537">
    <property type="entry name" value="SpoU_MeTrfase"/>
</dbReference>
<name>A0A382BY36_9ZZZZ</name>
<dbReference type="InterPro" id="IPR013123">
    <property type="entry name" value="SpoU_subst-bd"/>
</dbReference>
<dbReference type="InterPro" id="IPR029028">
    <property type="entry name" value="Alpha/beta_knot_MTases"/>
</dbReference>
<evidence type="ECO:0000313" key="5">
    <source>
        <dbReference type="EMBL" id="SVB18411.1"/>
    </source>
</evidence>
<evidence type="ECO:0000259" key="3">
    <source>
        <dbReference type="Pfam" id="PF00588"/>
    </source>
</evidence>
<evidence type="ECO:0008006" key="6">
    <source>
        <dbReference type="Google" id="ProtNLM"/>
    </source>
</evidence>
<feature type="domain" description="RNA 2-O ribose methyltransferase substrate binding" evidence="4">
    <location>
        <begin position="1"/>
        <end position="63"/>
    </location>
</feature>
<dbReference type="Pfam" id="PF00588">
    <property type="entry name" value="SpoU_methylase"/>
    <property type="match status" value="1"/>
</dbReference>
<dbReference type="Pfam" id="PF08032">
    <property type="entry name" value="SpoU_sub_bind"/>
    <property type="match status" value="1"/>
</dbReference>
<dbReference type="SUPFAM" id="SSF75217">
    <property type="entry name" value="alpha/beta knot"/>
    <property type="match status" value="1"/>
</dbReference>
<dbReference type="GO" id="GO:0032259">
    <property type="term" value="P:methylation"/>
    <property type="evidence" value="ECO:0007669"/>
    <property type="project" value="UniProtKB-KW"/>
</dbReference>
<sequence>VETALEFSAILEKAYFSEAFRENNESTISSLHNAGIPIERISEKQLTKISATKSPSGILATCILPNSVDPDLSKGNWIYLDRITDPGNLGTILRTAAWFNINRISLSPDCVDPFNPKVVRSSMGAHFHLNIHSNVDLKLFKTNSFTVLGADHRGDSINSLIQVPDRWILVLGNEAQGLSPHVLGEIDAL</sequence>
<dbReference type="PANTHER" id="PTHR43191">
    <property type="entry name" value="RRNA METHYLTRANSFERASE 3"/>
    <property type="match status" value="1"/>
</dbReference>
<dbReference type="GO" id="GO:0008173">
    <property type="term" value="F:RNA methyltransferase activity"/>
    <property type="evidence" value="ECO:0007669"/>
    <property type="project" value="InterPro"/>
</dbReference>
<evidence type="ECO:0000256" key="2">
    <source>
        <dbReference type="ARBA" id="ARBA00022679"/>
    </source>
</evidence>
<dbReference type="Gene3D" id="3.40.1280.10">
    <property type="match status" value="1"/>
</dbReference>
<dbReference type="GO" id="GO:0005737">
    <property type="term" value="C:cytoplasm"/>
    <property type="evidence" value="ECO:0007669"/>
    <property type="project" value="UniProtKB-ARBA"/>
</dbReference>
<evidence type="ECO:0000259" key="4">
    <source>
        <dbReference type="Pfam" id="PF08032"/>
    </source>
</evidence>
<keyword evidence="2" id="KW-0808">Transferase</keyword>
<accession>A0A382BY36</accession>
<gene>
    <name evidence="5" type="ORF">METZ01_LOCUS171265</name>
</gene>
<evidence type="ECO:0000256" key="1">
    <source>
        <dbReference type="ARBA" id="ARBA00022603"/>
    </source>
</evidence>
<proteinExistence type="predicted"/>
<dbReference type="GO" id="GO:0006396">
    <property type="term" value="P:RNA processing"/>
    <property type="evidence" value="ECO:0007669"/>
    <property type="project" value="InterPro"/>
</dbReference>
<dbReference type="InterPro" id="IPR029026">
    <property type="entry name" value="tRNA_m1G_MTases_N"/>
</dbReference>